<dbReference type="NCBIfam" id="TIGR04183">
    <property type="entry name" value="Por_Secre_tail"/>
    <property type="match status" value="1"/>
</dbReference>
<dbReference type="Gene3D" id="2.60.40.10">
    <property type="entry name" value="Immunoglobulins"/>
    <property type="match status" value="1"/>
</dbReference>
<feature type="signal peptide" evidence="1">
    <location>
        <begin position="1"/>
        <end position="19"/>
    </location>
</feature>
<dbReference type="InterPro" id="IPR013783">
    <property type="entry name" value="Ig-like_fold"/>
</dbReference>
<accession>A0A9D7SA27</accession>
<evidence type="ECO:0000313" key="3">
    <source>
        <dbReference type="EMBL" id="MBK9718013.1"/>
    </source>
</evidence>
<dbReference type="AlphaFoldDB" id="A0A9D7SA27"/>
<dbReference type="Pfam" id="PF18962">
    <property type="entry name" value="Por_Secre_tail"/>
    <property type="match status" value="1"/>
</dbReference>
<organism evidence="3 4">
    <name type="scientific">Candidatus Defluviibacterium haderslevense</name>
    <dbReference type="NCBI Taxonomy" id="2981993"/>
    <lineage>
        <taxon>Bacteria</taxon>
        <taxon>Pseudomonadati</taxon>
        <taxon>Bacteroidota</taxon>
        <taxon>Saprospiria</taxon>
        <taxon>Saprospirales</taxon>
        <taxon>Saprospiraceae</taxon>
        <taxon>Candidatus Defluviibacterium</taxon>
    </lineage>
</organism>
<name>A0A9D7SA27_9BACT</name>
<dbReference type="InterPro" id="IPR026444">
    <property type="entry name" value="Secre_tail"/>
</dbReference>
<sequence length="332" mass="37149">MKIIYITLFFFSFTCFAFAKKVKFAVDLTGQPISPNGVHITGDFQEIAGFPGGDWTSDGTPLTQEGTSSIYSIIIDLPAFRKYEYKFVNGDQFYEAEFIPIASRVGYDFNDNRWIYVDSTSSDTSFIGAIRFGENAPEGKKMIRLLVDMKNEGSSPEGVFVNANLPNWNENQSSLYRFIDNIYEAIFFVDAGLFEYQFVNGRISPKIESVPNDCAVNHYRTINIVSDTVLSGVCFSSCAACNTTSTDHMSTNFEEMEISPNPAKDIIQCTFINHSVGTVELLNPVGQSITTYKSTGLNSLTIDASSLKSGIYFIRYKNEKNKVYQIKKVTLL</sequence>
<proteinExistence type="predicted"/>
<feature type="chain" id="PRO_5038736549" evidence="1">
    <location>
        <begin position="20"/>
        <end position="332"/>
    </location>
</feature>
<evidence type="ECO:0000313" key="4">
    <source>
        <dbReference type="Proteomes" id="UP000808349"/>
    </source>
</evidence>
<reference evidence="3 4" key="1">
    <citation type="submission" date="2020-10" db="EMBL/GenBank/DDBJ databases">
        <title>Connecting structure to function with the recovery of over 1000 high-quality activated sludge metagenome-assembled genomes encoding full-length rRNA genes using long-read sequencing.</title>
        <authorList>
            <person name="Singleton C.M."/>
            <person name="Petriglieri F."/>
            <person name="Kristensen J.M."/>
            <person name="Kirkegaard R.H."/>
            <person name="Michaelsen T.Y."/>
            <person name="Andersen M.H."/>
            <person name="Karst S.M."/>
            <person name="Dueholm M.S."/>
            <person name="Nielsen P.H."/>
            <person name="Albertsen M."/>
        </authorList>
    </citation>
    <scope>NUCLEOTIDE SEQUENCE [LARGE SCALE GENOMIC DNA]</scope>
    <source>
        <strain evidence="3">Ribe_18-Q3-R11-54_BAT3C.373</strain>
    </source>
</reference>
<protein>
    <submittedName>
        <fullName evidence="3">T9SS type A sorting domain-containing protein</fullName>
    </submittedName>
</protein>
<evidence type="ECO:0000256" key="1">
    <source>
        <dbReference type="SAM" id="SignalP"/>
    </source>
</evidence>
<gene>
    <name evidence="3" type="ORF">IPO85_10975</name>
</gene>
<evidence type="ECO:0000259" key="2">
    <source>
        <dbReference type="Pfam" id="PF18962"/>
    </source>
</evidence>
<dbReference type="Proteomes" id="UP000808349">
    <property type="component" value="Unassembled WGS sequence"/>
</dbReference>
<keyword evidence="1" id="KW-0732">Signal</keyword>
<feature type="domain" description="Secretion system C-terminal sorting" evidence="2">
    <location>
        <begin position="258"/>
        <end position="327"/>
    </location>
</feature>
<dbReference type="EMBL" id="JADKFW010000007">
    <property type="protein sequence ID" value="MBK9718013.1"/>
    <property type="molecule type" value="Genomic_DNA"/>
</dbReference>
<comment type="caution">
    <text evidence="3">The sequence shown here is derived from an EMBL/GenBank/DDBJ whole genome shotgun (WGS) entry which is preliminary data.</text>
</comment>